<dbReference type="CDD" id="cd03225">
    <property type="entry name" value="ABC_cobalt_CbiO_domain1"/>
    <property type="match status" value="1"/>
</dbReference>
<dbReference type="InterPro" id="IPR050095">
    <property type="entry name" value="ECF_ABC_transporter_ATP-bd"/>
</dbReference>
<dbReference type="InterPro" id="IPR003593">
    <property type="entry name" value="AAA+_ATPase"/>
</dbReference>
<dbReference type="Gene3D" id="3.40.50.300">
    <property type="entry name" value="P-loop containing nucleotide triphosphate hydrolases"/>
    <property type="match status" value="1"/>
</dbReference>
<dbReference type="PANTHER" id="PTHR43553">
    <property type="entry name" value="HEAVY METAL TRANSPORTER"/>
    <property type="match status" value="1"/>
</dbReference>
<keyword evidence="2" id="KW-0813">Transport</keyword>
<dbReference type="InterPro" id="IPR003439">
    <property type="entry name" value="ABC_transporter-like_ATP-bd"/>
</dbReference>
<protein>
    <recommendedName>
        <fullName evidence="8">ABC transporter domain-containing protein</fullName>
    </recommendedName>
</protein>
<accession>A0ABR5AA68</accession>
<evidence type="ECO:0000256" key="6">
    <source>
        <dbReference type="ARBA" id="ARBA00022967"/>
    </source>
</evidence>
<comment type="similarity">
    <text evidence="1">Belongs to the ABC transporter superfamily.</text>
</comment>
<evidence type="ECO:0000313" key="9">
    <source>
        <dbReference type="EMBL" id="KIL37865.1"/>
    </source>
</evidence>
<keyword evidence="10" id="KW-1185">Reference proteome</keyword>
<comment type="caution">
    <text evidence="9">The sequence shown here is derived from an EMBL/GenBank/DDBJ whole genome shotgun (WGS) entry which is preliminary data.</text>
</comment>
<dbReference type="Proteomes" id="UP000031967">
    <property type="component" value="Unassembled WGS sequence"/>
</dbReference>
<dbReference type="PANTHER" id="PTHR43553:SF24">
    <property type="entry name" value="ENERGY-COUPLING FACTOR TRANSPORTER ATP-BINDING PROTEIN ECFA1"/>
    <property type="match status" value="1"/>
</dbReference>
<keyword evidence="4" id="KW-0547">Nucleotide-binding</keyword>
<sequence length="276" mass="29610">MQQSAFSLRRASVAFHTPQGVQPALRELDLTVAEGEWVALVGRNGSGKSTLAHVLAGLCPLSAGTLTVREGLRTRLVLQDPEAQIVGETVFEDIAFGLENASVAQAAMQPKARSALQRVGLGVGLAHPSRALSGGQKQLLAAAGSLALDADALVLDEATSMLDPLARRRLLETMRSLHRQGMTVVWVTQLLEETAAADRVIALENGSIVFDGDSRAFFYGWDGTEADWRSPCERLGFMPPYAVQVGRRLLRSGYELPVLPIVPEQLGEAVTALCRS</sequence>
<reference evidence="9 10" key="1">
    <citation type="submission" date="2014-12" db="EMBL/GenBank/DDBJ databases">
        <title>Draft genome sequence of Paenibacillus kamchatkensis strain B-2647.</title>
        <authorList>
            <person name="Karlyshev A.V."/>
            <person name="Kudryashova E.B."/>
        </authorList>
    </citation>
    <scope>NUCLEOTIDE SEQUENCE [LARGE SCALE GENOMIC DNA]</scope>
    <source>
        <strain evidence="9 10">VKM B-2647</strain>
    </source>
</reference>
<feature type="domain" description="ABC transporter" evidence="8">
    <location>
        <begin position="8"/>
        <end position="230"/>
    </location>
</feature>
<dbReference type="RefSeq" id="WP_041052273.1">
    <property type="nucleotide sequence ID" value="NZ_JXAK01000090.1"/>
</dbReference>
<keyword evidence="5" id="KW-0067">ATP-binding</keyword>
<dbReference type="Pfam" id="PF00005">
    <property type="entry name" value="ABC_tran"/>
    <property type="match status" value="1"/>
</dbReference>
<keyword evidence="3" id="KW-1003">Cell membrane</keyword>
<evidence type="ECO:0000313" key="10">
    <source>
        <dbReference type="Proteomes" id="UP000031967"/>
    </source>
</evidence>
<keyword evidence="6" id="KW-1278">Translocase</keyword>
<dbReference type="EMBL" id="JXAK01000090">
    <property type="protein sequence ID" value="KIL37865.1"/>
    <property type="molecule type" value="Genomic_DNA"/>
</dbReference>
<dbReference type="PROSITE" id="PS50893">
    <property type="entry name" value="ABC_TRANSPORTER_2"/>
    <property type="match status" value="1"/>
</dbReference>
<gene>
    <name evidence="9" type="ORF">SD70_30125</name>
</gene>
<proteinExistence type="inferred from homology"/>
<keyword evidence="7" id="KW-0472">Membrane</keyword>
<organism evidence="9 10">
    <name type="scientific">Gordoniibacillus kamchatkensis</name>
    <dbReference type="NCBI Taxonomy" id="1590651"/>
    <lineage>
        <taxon>Bacteria</taxon>
        <taxon>Bacillati</taxon>
        <taxon>Bacillota</taxon>
        <taxon>Bacilli</taxon>
        <taxon>Bacillales</taxon>
        <taxon>Paenibacillaceae</taxon>
        <taxon>Gordoniibacillus</taxon>
    </lineage>
</organism>
<dbReference type="SUPFAM" id="SSF52540">
    <property type="entry name" value="P-loop containing nucleoside triphosphate hydrolases"/>
    <property type="match status" value="1"/>
</dbReference>
<evidence type="ECO:0000256" key="2">
    <source>
        <dbReference type="ARBA" id="ARBA00022448"/>
    </source>
</evidence>
<evidence type="ECO:0000259" key="8">
    <source>
        <dbReference type="PROSITE" id="PS50893"/>
    </source>
</evidence>
<name>A0ABR5AA68_9BACL</name>
<evidence type="ECO:0000256" key="3">
    <source>
        <dbReference type="ARBA" id="ARBA00022475"/>
    </source>
</evidence>
<dbReference type="SMART" id="SM00382">
    <property type="entry name" value="AAA"/>
    <property type="match status" value="1"/>
</dbReference>
<evidence type="ECO:0000256" key="5">
    <source>
        <dbReference type="ARBA" id="ARBA00022840"/>
    </source>
</evidence>
<evidence type="ECO:0000256" key="4">
    <source>
        <dbReference type="ARBA" id="ARBA00022741"/>
    </source>
</evidence>
<evidence type="ECO:0000256" key="1">
    <source>
        <dbReference type="ARBA" id="ARBA00005417"/>
    </source>
</evidence>
<dbReference type="InterPro" id="IPR027417">
    <property type="entry name" value="P-loop_NTPase"/>
</dbReference>
<dbReference type="InterPro" id="IPR015856">
    <property type="entry name" value="ABC_transpr_CbiO/EcfA_su"/>
</dbReference>
<evidence type="ECO:0000256" key="7">
    <source>
        <dbReference type="ARBA" id="ARBA00023136"/>
    </source>
</evidence>